<feature type="chain" id="PRO_5043728423" evidence="1">
    <location>
        <begin position="27"/>
        <end position="165"/>
    </location>
</feature>
<evidence type="ECO:0000313" key="2">
    <source>
        <dbReference type="EMBL" id="XCH10961.1"/>
    </source>
</evidence>
<feature type="signal peptide" evidence="1">
    <location>
        <begin position="1"/>
        <end position="26"/>
    </location>
</feature>
<dbReference type="InterPro" id="IPR010916">
    <property type="entry name" value="TonB_box_CS"/>
</dbReference>
<reference evidence="2" key="1">
    <citation type="submission" date="2024-06" db="EMBL/GenBank/DDBJ databases">
        <title>Biodegradation of dimethachlon by Arthrobacter sp. K5: mechanistic insights and ecological implications.</title>
        <authorList>
            <person name="Hu S."/>
            <person name="Lu P."/>
        </authorList>
    </citation>
    <scope>NUCLEOTIDE SEQUENCE</scope>
    <source>
        <strain evidence="2">K5</strain>
    </source>
</reference>
<dbReference type="EMBL" id="CP159279">
    <property type="protein sequence ID" value="XCH10961.1"/>
    <property type="molecule type" value="Genomic_DNA"/>
</dbReference>
<dbReference type="AlphaFoldDB" id="A0AAU8ENH8"/>
<gene>
    <name evidence="2" type="ORF">ABRP34_19485</name>
</gene>
<keyword evidence="1" id="KW-0732">Signal</keyword>
<organism evidence="2">
    <name type="scientific">Arthrobacter sp. K5</name>
    <dbReference type="NCBI Taxonomy" id="2839623"/>
    <lineage>
        <taxon>Bacteria</taxon>
        <taxon>Bacillati</taxon>
        <taxon>Actinomycetota</taxon>
        <taxon>Actinomycetes</taxon>
        <taxon>Micrococcales</taxon>
        <taxon>Micrococcaceae</taxon>
        <taxon>Arthrobacter</taxon>
    </lineage>
</organism>
<proteinExistence type="predicted"/>
<evidence type="ECO:0000256" key="1">
    <source>
        <dbReference type="SAM" id="SignalP"/>
    </source>
</evidence>
<dbReference type="PROSITE" id="PS00430">
    <property type="entry name" value="TONB_DEPENDENT_REC_1"/>
    <property type="match status" value="1"/>
</dbReference>
<name>A0AAU8ENH8_9MICC</name>
<protein>
    <submittedName>
        <fullName evidence="2">Uncharacterized protein</fullName>
    </submittedName>
</protein>
<sequence>MMSKRILALFAALFTALLVLASPAQAGNPHFIKNATSASLSGTSLVVKFKEAGLPSGATETVTVSATLSATYQCVNNGGKNPNDPKKTTINTAVSTSGEFKADKNGNITGSLTLSAPAAATVLDCPSGQRATLTVVSYTAISITDEDSGATLAIPGTFSSGTPIN</sequence>
<dbReference type="RefSeq" id="WP_353711419.1">
    <property type="nucleotide sequence ID" value="NZ_CP159279.1"/>
</dbReference>
<accession>A0AAU8ENH8</accession>